<name>I4AL46_BERLS</name>
<keyword evidence="2" id="KW-1185">Reference proteome</keyword>
<dbReference type="AlphaFoldDB" id="I4AL46"/>
<dbReference type="eggNOG" id="ENOG502Z8HB">
    <property type="taxonomic scope" value="Bacteria"/>
</dbReference>
<dbReference type="STRING" id="880071.Fleli_2308"/>
<dbReference type="Proteomes" id="UP000006054">
    <property type="component" value="Chromosome"/>
</dbReference>
<dbReference type="EMBL" id="CP003345">
    <property type="protein sequence ID" value="AFM04681.1"/>
    <property type="molecule type" value="Genomic_DNA"/>
</dbReference>
<dbReference type="Gene3D" id="3.40.630.30">
    <property type="match status" value="1"/>
</dbReference>
<dbReference type="SUPFAM" id="SSF55729">
    <property type="entry name" value="Acyl-CoA N-acyltransferases (Nat)"/>
    <property type="match status" value="1"/>
</dbReference>
<sequence>MNFRTTIVLYYLPILSFCNFAVSINQPKDIFPFNFFLFMATATLTQKPTNTVTIPTSIIPQKMNVRIRVLHAVDYPEIAQKFYEGQKDVLKEFNVDGKITSIKDKWWENLYSYMIVAEDIETGELGGGMRLDVIDDSHSIPVERALSCIQPDIVDRMHKYDNVLAETCGMWISKRFSERNLPKILMRCSISIASKLRIKVLLGFANQYTRKMTEDMGFTTVKNVGDNGMFYYPDERYKTSLVELYVNKHTNAIPEELEMISWLRAHPVQKVPEEFKGRTTNFEYDLRIM</sequence>
<protein>
    <submittedName>
        <fullName evidence="1">Uncharacterized protein</fullName>
    </submittedName>
</protein>
<gene>
    <name evidence="1" type="ordered locus">Fleli_2308</name>
</gene>
<evidence type="ECO:0000313" key="2">
    <source>
        <dbReference type="Proteomes" id="UP000006054"/>
    </source>
</evidence>
<proteinExistence type="predicted"/>
<organism evidence="1 2">
    <name type="scientific">Bernardetia litoralis (strain ATCC 23117 / DSM 6794 / NBRC 15988 / NCIMB 1366 / Fx l1 / Sio-4)</name>
    <name type="common">Flexibacter litoralis</name>
    <dbReference type="NCBI Taxonomy" id="880071"/>
    <lineage>
        <taxon>Bacteria</taxon>
        <taxon>Pseudomonadati</taxon>
        <taxon>Bacteroidota</taxon>
        <taxon>Cytophagia</taxon>
        <taxon>Cytophagales</taxon>
        <taxon>Bernardetiaceae</taxon>
        <taxon>Bernardetia</taxon>
    </lineage>
</organism>
<reference evidence="2" key="1">
    <citation type="submission" date="2012-06" db="EMBL/GenBank/DDBJ databases">
        <title>The complete genome of Flexibacter litoralis DSM 6794.</title>
        <authorList>
            <person name="Lucas S."/>
            <person name="Copeland A."/>
            <person name="Lapidus A."/>
            <person name="Glavina del Rio T."/>
            <person name="Dalin E."/>
            <person name="Tice H."/>
            <person name="Bruce D."/>
            <person name="Goodwin L."/>
            <person name="Pitluck S."/>
            <person name="Peters L."/>
            <person name="Ovchinnikova G."/>
            <person name="Lu M."/>
            <person name="Kyrpides N."/>
            <person name="Mavromatis K."/>
            <person name="Ivanova N."/>
            <person name="Brettin T."/>
            <person name="Detter J.C."/>
            <person name="Han C."/>
            <person name="Larimer F."/>
            <person name="Land M."/>
            <person name="Hauser L."/>
            <person name="Markowitz V."/>
            <person name="Cheng J.-F."/>
            <person name="Hugenholtz P."/>
            <person name="Woyke T."/>
            <person name="Wu D."/>
            <person name="Spring S."/>
            <person name="Lang E."/>
            <person name="Kopitz M."/>
            <person name="Brambilla E."/>
            <person name="Klenk H.-P."/>
            <person name="Eisen J.A."/>
        </authorList>
    </citation>
    <scope>NUCLEOTIDE SEQUENCE [LARGE SCALE GENOMIC DNA]</scope>
    <source>
        <strain evidence="2">ATCC 23117 / DSM 6794 / NBRC 15988 / NCIMB 1366 / Sio-4</strain>
    </source>
</reference>
<dbReference type="HOGENOM" id="CLU_962249_0_0_10"/>
<accession>I4AL46</accession>
<dbReference type="KEGG" id="fli:Fleli_2308"/>
<dbReference type="InterPro" id="IPR016181">
    <property type="entry name" value="Acyl_CoA_acyltransferase"/>
</dbReference>
<evidence type="ECO:0000313" key="1">
    <source>
        <dbReference type="EMBL" id="AFM04681.1"/>
    </source>
</evidence>